<dbReference type="Gene3D" id="3.40.640.10">
    <property type="entry name" value="Type I PLP-dependent aspartate aminotransferase-like (Major domain)"/>
    <property type="match status" value="1"/>
</dbReference>
<evidence type="ECO:0000256" key="1">
    <source>
        <dbReference type="ARBA" id="ARBA00022898"/>
    </source>
</evidence>
<keyword evidence="3" id="KW-0808">Transferase</keyword>
<dbReference type="Pfam" id="PF00266">
    <property type="entry name" value="Aminotran_5"/>
    <property type="match status" value="1"/>
</dbReference>
<dbReference type="InterPro" id="IPR015422">
    <property type="entry name" value="PyrdxlP-dep_Trfase_small"/>
</dbReference>
<name>A0ABS7Z713_9SPHI</name>
<dbReference type="InterPro" id="IPR015421">
    <property type="entry name" value="PyrdxlP-dep_Trfase_major"/>
</dbReference>
<organism evidence="3 4">
    <name type="scientific">Sphingobacterium bovistauri</name>
    <dbReference type="NCBI Taxonomy" id="2781959"/>
    <lineage>
        <taxon>Bacteria</taxon>
        <taxon>Pseudomonadati</taxon>
        <taxon>Bacteroidota</taxon>
        <taxon>Sphingobacteriia</taxon>
        <taxon>Sphingobacteriales</taxon>
        <taxon>Sphingobacteriaceae</taxon>
        <taxon>Sphingobacterium</taxon>
    </lineage>
</organism>
<keyword evidence="1" id="KW-0663">Pyridoxal phosphate</keyword>
<dbReference type="RefSeq" id="WP_225554196.1">
    <property type="nucleotide sequence ID" value="NZ_JADEYP010000024.1"/>
</dbReference>
<dbReference type="InterPro" id="IPR015424">
    <property type="entry name" value="PyrdxlP-dep_Trfase"/>
</dbReference>
<evidence type="ECO:0000313" key="3">
    <source>
        <dbReference type="EMBL" id="MCA5005953.1"/>
    </source>
</evidence>
<comment type="caution">
    <text evidence="3">The sequence shown here is derived from an EMBL/GenBank/DDBJ whole genome shotgun (WGS) entry which is preliminary data.</text>
</comment>
<evidence type="ECO:0000259" key="2">
    <source>
        <dbReference type="Pfam" id="PF00266"/>
    </source>
</evidence>
<reference evidence="3" key="1">
    <citation type="submission" date="2020-10" db="EMBL/GenBank/DDBJ databases">
        <authorList>
            <person name="Lu T."/>
            <person name="Wang Q."/>
            <person name="Han X."/>
        </authorList>
    </citation>
    <scope>NUCLEOTIDE SEQUENCE</scope>
    <source>
        <strain evidence="3">WQ 366</strain>
    </source>
</reference>
<dbReference type="SUPFAM" id="SSF53383">
    <property type="entry name" value="PLP-dependent transferases"/>
    <property type="match status" value="1"/>
</dbReference>
<dbReference type="Proteomes" id="UP001165302">
    <property type="component" value="Unassembled WGS sequence"/>
</dbReference>
<dbReference type="InterPro" id="IPR000192">
    <property type="entry name" value="Aminotrans_V_dom"/>
</dbReference>
<evidence type="ECO:0000313" key="4">
    <source>
        <dbReference type="Proteomes" id="UP001165302"/>
    </source>
</evidence>
<protein>
    <submittedName>
        <fullName evidence="3">Aminotransferase class V-fold PLP-dependent enzyme</fullName>
    </submittedName>
</protein>
<feature type="domain" description="Aminotransferase class V" evidence="2">
    <location>
        <begin position="116"/>
        <end position="351"/>
    </location>
</feature>
<sequence>MDFKNYFDIPKDITYLNTPGNGLMPRTHYQWRQDRDKKFFDVNGHLRDQQGAFISSIKEEFASIFGCQQENLFALPNFSFGLHTILNGLPQNLKYAILEGDYPSLNYPIISRQLNYVKIRLDEFVEENIQKSILDNSVDVVLLSIVQYINGIKIDLDFIKRLKSANPNLIIIGDATQYLGTEPFDFYSSGFDIVGGSGYKWLMAGFGNGYMMISEYVKSMLYSKAQYGDRPREAMWSAKSILDTFFEPGHQDTLSHGTLLQSIRFLKEMGLDNISKYLVDLNDYAYSKLDERGLILPEISKRKIKSSLINLQIEPKHYEFLMENGIKCFPRGSGIRIGLHMYNTNEDVDKLIEVIDKIDK</sequence>
<proteinExistence type="predicted"/>
<dbReference type="EMBL" id="JADEYP010000024">
    <property type="protein sequence ID" value="MCA5005953.1"/>
    <property type="molecule type" value="Genomic_DNA"/>
</dbReference>
<accession>A0ABS7Z713</accession>
<gene>
    <name evidence="3" type="ORF">IPZ78_12410</name>
</gene>
<dbReference type="GO" id="GO:0008483">
    <property type="term" value="F:transaminase activity"/>
    <property type="evidence" value="ECO:0007669"/>
    <property type="project" value="UniProtKB-KW"/>
</dbReference>
<dbReference type="Gene3D" id="3.90.1150.10">
    <property type="entry name" value="Aspartate Aminotransferase, domain 1"/>
    <property type="match status" value="1"/>
</dbReference>
<keyword evidence="4" id="KW-1185">Reference proteome</keyword>
<keyword evidence="3" id="KW-0032">Aminotransferase</keyword>